<evidence type="ECO:0000256" key="2">
    <source>
        <dbReference type="ARBA" id="ARBA00022475"/>
    </source>
</evidence>
<keyword evidence="3 6" id="KW-0812">Transmembrane</keyword>
<comment type="subcellular location">
    <subcellularLocation>
        <location evidence="1">Cell membrane</location>
        <topology evidence="1">Multi-pass membrane protein</topology>
    </subcellularLocation>
</comment>
<sequence>MIALYLTFAAAVALLIASPGPVAMLVVHDARYAWPFWTIAGGVVAALVLMGLALSSLHLALDFDARLLDWGRVLGGLYLLWLGFACKPGGQGAPQAAEPSAARRFWRGLGVGLSNPKDILFFLAFLPGFILPAAPLLPQALLLMLIWALLDISIMAAYGSFARRWLSRRFLIGTLPRYCLLALGAFSVMMGVMAL</sequence>
<name>A0A4V2KDG3_9GAMM</name>
<dbReference type="RefSeq" id="WP_131182873.1">
    <property type="nucleotide sequence ID" value="NZ_QJUO01000001.1"/>
</dbReference>
<evidence type="ECO:0000313" key="8">
    <source>
        <dbReference type="Proteomes" id="UP000292639"/>
    </source>
</evidence>
<feature type="transmembrane region" description="Helical" evidence="6">
    <location>
        <begin position="143"/>
        <end position="163"/>
    </location>
</feature>
<dbReference type="Proteomes" id="UP000292639">
    <property type="component" value="Unassembled WGS sequence"/>
</dbReference>
<keyword evidence="8" id="KW-1185">Reference proteome</keyword>
<dbReference type="EMBL" id="QJUP01000002">
    <property type="protein sequence ID" value="TBU99247.1"/>
    <property type="molecule type" value="Genomic_DNA"/>
</dbReference>
<comment type="caution">
    <text evidence="7">The sequence shown here is derived from an EMBL/GenBank/DDBJ whole genome shotgun (WGS) entry which is preliminary data.</text>
</comment>
<dbReference type="GO" id="GO:0005886">
    <property type="term" value="C:plasma membrane"/>
    <property type="evidence" value="ECO:0007669"/>
    <property type="project" value="UniProtKB-SubCell"/>
</dbReference>
<feature type="transmembrane region" description="Helical" evidence="6">
    <location>
        <begin position="119"/>
        <end position="137"/>
    </location>
</feature>
<keyword evidence="4 6" id="KW-1133">Transmembrane helix</keyword>
<keyword evidence="2" id="KW-1003">Cell membrane</keyword>
<proteinExistence type="predicted"/>
<evidence type="ECO:0000256" key="4">
    <source>
        <dbReference type="ARBA" id="ARBA00022989"/>
    </source>
</evidence>
<evidence type="ECO:0000256" key="1">
    <source>
        <dbReference type="ARBA" id="ARBA00004651"/>
    </source>
</evidence>
<reference evidence="7 8" key="1">
    <citation type="submission" date="2018-06" db="EMBL/GenBank/DDBJ databases">
        <title>Three novel Pseudomonas species isolated from symptomatic oak.</title>
        <authorList>
            <person name="Bueno-Gonzalez V."/>
            <person name="Brady C."/>
        </authorList>
    </citation>
    <scope>NUCLEOTIDE SEQUENCE [LARGE SCALE GENOMIC DNA]</scope>
    <source>
        <strain evidence="7 8">P17C</strain>
    </source>
</reference>
<keyword evidence="5 6" id="KW-0472">Membrane</keyword>
<dbReference type="PANTHER" id="PTHR30086:SF20">
    <property type="entry name" value="ARGININE EXPORTER PROTEIN ARGO-RELATED"/>
    <property type="match status" value="1"/>
</dbReference>
<dbReference type="InterPro" id="IPR001123">
    <property type="entry name" value="LeuE-type"/>
</dbReference>
<evidence type="ECO:0000256" key="6">
    <source>
        <dbReference type="SAM" id="Phobius"/>
    </source>
</evidence>
<feature type="transmembrane region" description="Helical" evidence="6">
    <location>
        <begin position="175"/>
        <end position="194"/>
    </location>
</feature>
<organism evidence="7 8">
    <name type="scientific">Stutzerimonas kirkiae</name>
    <dbReference type="NCBI Taxonomy" id="2211392"/>
    <lineage>
        <taxon>Bacteria</taxon>
        <taxon>Pseudomonadati</taxon>
        <taxon>Pseudomonadota</taxon>
        <taxon>Gammaproteobacteria</taxon>
        <taxon>Pseudomonadales</taxon>
        <taxon>Pseudomonadaceae</taxon>
        <taxon>Stutzerimonas</taxon>
    </lineage>
</organism>
<evidence type="ECO:0000256" key="3">
    <source>
        <dbReference type="ARBA" id="ARBA00022692"/>
    </source>
</evidence>
<protein>
    <submittedName>
        <fullName evidence="7">Lysine transporter LysE</fullName>
    </submittedName>
</protein>
<accession>A0A4V2KDG3</accession>
<gene>
    <name evidence="7" type="ORF">DNJ96_02765</name>
</gene>
<dbReference type="AlphaFoldDB" id="A0A4V2KDG3"/>
<evidence type="ECO:0000256" key="5">
    <source>
        <dbReference type="ARBA" id="ARBA00023136"/>
    </source>
</evidence>
<dbReference type="PANTHER" id="PTHR30086">
    <property type="entry name" value="ARGININE EXPORTER PROTEIN ARGO"/>
    <property type="match status" value="1"/>
</dbReference>
<evidence type="ECO:0000313" key="7">
    <source>
        <dbReference type="EMBL" id="TBU99247.1"/>
    </source>
</evidence>
<dbReference type="Pfam" id="PF01810">
    <property type="entry name" value="LysE"/>
    <property type="match status" value="1"/>
</dbReference>
<feature type="transmembrane region" description="Helical" evidence="6">
    <location>
        <begin position="34"/>
        <end position="61"/>
    </location>
</feature>
<dbReference type="GO" id="GO:0015171">
    <property type="term" value="F:amino acid transmembrane transporter activity"/>
    <property type="evidence" value="ECO:0007669"/>
    <property type="project" value="TreeGrafter"/>
</dbReference>